<dbReference type="RefSeq" id="WP_212704697.1">
    <property type="nucleotide sequence ID" value="NZ_CP073581.1"/>
</dbReference>
<reference evidence="1" key="1">
    <citation type="submission" date="2021-04" db="EMBL/GenBank/DDBJ databases">
        <title>Complete genome sequence for Sulfitobacter sp. strain JK7-1.</title>
        <authorList>
            <person name="Park S.-J."/>
        </authorList>
    </citation>
    <scope>NUCLEOTIDE SEQUENCE</scope>
    <source>
        <strain evidence="1">JK7-1</strain>
    </source>
</reference>
<dbReference type="Proteomes" id="UP000683291">
    <property type="component" value="Chromosome 1"/>
</dbReference>
<gene>
    <name evidence="1" type="ORF">KDD17_16760</name>
</gene>
<sequence length="75" mass="8732">MRLKDSDPELVETLRALERRADAPGAGQHLRLRADLGRVLQHAIQRGDPLVDRVRRLRRKLDEDAFDEMFDNMPI</sequence>
<keyword evidence="2" id="KW-1185">Reference proteome</keyword>
<protein>
    <submittedName>
        <fullName evidence="1">Uncharacterized protein</fullName>
    </submittedName>
</protein>
<dbReference type="KEGG" id="sual:KDD17_16760"/>
<dbReference type="EMBL" id="CP073581">
    <property type="protein sequence ID" value="QUJ76499.1"/>
    <property type="molecule type" value="Genomic_DNA"/>
</dbReference>
<dbReference type="AlphaFoldDB" id="A0A975JDJ1"/>
<evidence type="ECO:0000313" key="2">
    <source>
        <dbReference type="Proteomes" id="UP000683291"/>
    </source>
</evidence>
<proteinExistence type="predicted"/>
<evidence type="ECO:0000313" key="1">
    <source>
        <dbReference type="EMBL" id="QUJ76499.1"/>
    </source>
</evidence>
<organism evidence="1 2">
    <name type="scientific">Sulfitobacter albidus</name>
    <dbReference type="NCBI Taxonomy" id="2829501"/>
    <lineage>
        <taxon>Bacteria</taxon>
        <taxon>Pseudomonadati</taxon>
        <taxon>Pseudomonadota</taxon>
        <taxon>Alphaproteobacteria</taxon>
        <taxon>Rhodobacterales</taxon>
        <taxon>Roseobacteraceae</taxon>
        <taxon>Sulfitobacter</taxon>
    </lineage>
</organism>
<accession>A0A975JDJ1</accession>
<name>A0A975JDJ1_9RHOB</name>